<name>A0A852ZT22_9ACTN</name>
<evidence type="ECO:0000256" key="8">
    <source>
        <dbReference type="SAM" id="Phobius"/>
    </source>
</evidence>
<keyword evidence="8" id="KW-0472">Membrane</keyword>
<reference evidence="11 12" key="1">
    <citation type="submission" date="2020-07" db="EMBL/GenBank/DDBJ databases">
        <title>Sequencing the genomes of 1000 actinobacteria strains.</title>
        <authorList>
            <person name="Klenk H.-P."/>
        </authorList>
    </citation>
    <scope>NUCLEOTIDE SEQUENCE [LARGE SCALE GENOMIC DNA]</scope>
    <source>
        <strain evidence="11 12">DSM 42178</strain>
    </source>
</reference>
<evidence type="ECO:0000256" key="4">
    <source>
        <dbReference type="ARBA" id="ARBA00022729"/>
    </source>
</evidence>
<keyword evidence="4 9" id="KW-0732">Signal</keyword>
<evidence type="ECO:0000259" key="10">
    <source>
        <dbReference type="PROSITE" id="PS51884"/>
    </source>
</evidence>
<feature type="compositionally biased region" description="Acidic residues" evidence="7">
    <location>
        <begin position="163"/>
        <end position="177"/>
    </location>
</feature>
<evidence type="ECO:0000256" key="9">
    <source>
        <dbReference type="SAM" id="SignalP"/>
    </source>
</evidence>
<feature type="domain" description="Chaplin" evidence="10">
    <location>
        <begin position="29"/>
        <end position="69"/>
    </location>
</feature>
<keyword evidence="3" id="KW-0964">Secreted</keyword>
<accession>A0A852ZT22</accession>
<evidence type="ECO:0000256" key="1">
    <source>
        <dbReference type="ARBA" id="ARBA00004191"/>
    </source>
</evidence>
<dbReference type="PROSITE" id="PS51884">
    <property type="entry name" value="CHAPLIN"/>
    <property type="match status" value="2"/>
</dbReference>
<proteinExistence type="predicted"/>
<feature type="chain" id="PRO_5032278582" evidence="9">
    <location>
        <begin position="20"/>
        <end position="269"/>
    </location>
</feature>
<evidence type="ECO:0000313" key="11">
    <source>
        <dbReference type="EMBL" id="NYI03954.1"/>
    </source>
</evidence>
<dbReference type="GO" id="GO:0007155">
    <property type="term" value="P:cell adhesion"/>
    <property type="evidence" value="ECO:0007669"/>
    <property type="project" value="UniProtKB-KW"/>
</dbReference>
<evidence type="ECO:0000256" key="2">
    <source>
        <dbReference type="ARBA" id="ARBA00022512"/>
    </source>
</evidence>
<dbReference type="EMBL" id="JACBZD010000001">
    <property type="protein sequence ID" value="NYI03954.1"/>
    <property type="molecule type" value="Genomic_DNA"/>
</dbReference>
<feature type="compositionally biased region" description="Low complexity" evidence="7">
    <location>
        <begin position="90"/>
        <end position="109"/>
    </location>
</feature>
<gene>
    <name evidence="11" type="ORF">FHU37_000897</name>
</gene>
<keyword evidence="8" id="KW-0812">Transmembrane</keyword>
<evidence type="ECO:0000313" key="12">
    <source>
        <dbReference type="Proteomes" id="UP000567795"/>
    </source>
</evidence>
<comment type="caution">
    <text evidence="11">The sequence shown here is derived from an EMBL/GenBank/DDBJ whole genome shotgun (WGS) entry which is preliminary data.</text>
</comment>
<feature type="domain" description="Chaplin" evidence="10">
    <location>
        <begin position="110"/>
        <end position="150"/>
    </location>
</feature>
<protein>
    <submittedName>
        <fullName evidence="11">LPXTG-motif cell wall-anchored protein</fullName>
    </submittedName>
</protein>
<keyword evidence="5" id="KW-0130">Cell adhesion</keyword>
<sequence length="269" mass="25727">MLVVATGGVLAPTAGAAYAAEADGAAVDSPGVASGNSIQVPIDIPINICGNTVNVIGVLNPTVGNVCANTSVDGEDDAEQGPGPDGGPGSDVVDGDGAAGAEASSVAAGSPGVLSGNSVQIPVHVPLNVCGNSVDVVGVLNPTTGNECDNVAVEEPERTTPGDDGDTGPEDGGDDCDKECGPAPEGDKPDDDEVDGAGDSPDQEKDDDEVAAAGPAEVAPAADERAVAAAPGVLAETGAGTDMAVAAGLGAALIAGGGLLYRRRAGARG</sequence>
<evidence type="ECO:0000256" key="6">
    <source>
        <dbReference type="ARBA" id="ARBA00023087"/>
    </source>
</evidence>
<dbReference type="Proteomes" id="UP000567795">
    <property type="component" value="Unassembled WGS sequence"/>
</dbReference>
<feature type="region of interest" description="Disordered" evidence="7">
    <location>
        <begin position="143"/>
        <end position="224"/>
    </location>
</feature>
<keyword evidence="8" id="KW-1133">Transmembrane helix</keyword>
<feature type="compositionally biased region" description="Low complexity" evidence="7">
    <location>
        <begin position="211"/>
        <end position="224"/>
    </location>
</feature>
<evidence type="ECO:0000256" key="7">
    <source>
        <dbReference type="SAM" id="MobiDB-lite"/>
    </source>
</evidence>
<evidence type="ECO:0000256" key="3">
    <source>
        <dbReference type="ARBA" id="ARBA00022525"/>
    </source>
</evidence>
<dbReference type="NCBIfam" id="TIGR01167">
    <property type="entry name" value="LPXTG_anchor"/>
    <property type="match status" value="1"/>
</dbReference>
<dbReference type="AlphaFoldDB" id="A0A852ZT22"/>
<dbReference type="RefSeq" id="WP_246449558.1">
    <property type="nucleotide sequence ID" value="NZ_JACBZD010000001.1"/>
</dbReference>
<feature type="signal peptide" evidence="9">
    <location>
        <begin position="1"/>
        <end position="19"/>
    </location>
</feature>
<dbReference type="Pfam" id="PF03777">
    <property type="entry name" value="ChpA-C"/>
    <property type="match status" value="2"/>
</dbReference>
<evidence type="ECO:0000256" key="5">
    <source>
        <dbReference type="ARBA" id="ARBA00022889"/>
    </source>
</evidence>
<keyword evidence="6" id="KW-0034">Amyloid</keyword>
<keyword evidence="2" id="KW-0134">Cell wall</keyword>
<comment type="subcellular location">
    <subcellularLocation>
        <location evidence="1">Secreted</location>
        <location evidence="1">Cell wall</location>
    </subcellularLocation>
</comment>
<feature type="transmembrane region" description="Helical" evidence="8">
    <location>
        <begin position="243"/>
        <end position="261"/>
    </location>
</feature>
<dbReference type="InterPro" id="IPR005528">
    <property type="entry name" value="ChpA-H"/>
</dbReference>
<keyword evidence="12" id="KW-1185">Reference proteome</keyword>
<organism evidence="11 12">
    <name type="scientific">Allostreptomyces psammosilenae</name>
    <dbReference type="NCBI Taxonomy" id="1892865"/>
    <lineage>
        <taxon>Bacteria</taxon>
        <taxon>Bacillati</taxon>
        <taxon>Actinomycetota</taxon>
        <taxon>Actinomycetes</taxon>
        <taxon>Kitasatosporales</taxon>
        <taxon>Streptomycetaceae</taxon>
        <taxon>Allostreptomyces</taxon>
    </lineage>
</organism>
<feature type="region of interest" description="Disordered" evidence="7">
    <location>
        <begin position="70"/>
        <end position="109"/>
    </location>
</feature>